<evidence type="ECO:0000256" key="4">
    <source>
        <dbReference type="ARBA" id="ARBA00022801"/>
    </source>
</evidence>
<dbReference type="RefSeq" id="XP_045279920.1">
    <property type="nucleotide sequence ID" value="XM_045425730.1"/>
</dbReference>
<dbReference type="InterPro" id="IPR002625">
    <property type="entry name" value="Smr_dom"/>
</dbReference>
<evidence type="ECO:0000256" key="8">
    <source>
        <dbReference type="SAM" id="Coils"/>
    </source>
</evidence>
<evidence type="ECO:0000313" key="11">
    <source>
        <dbReference type="EMBL" id="OAT00193.1"/>
    </source>
</evidence>
<comment type="similarity">
    <text evidence="2">Belongs to the metallo-dependent hydrolases superfamily. Adenosine and AMP deaminases family.</text>
</comment>
<dbReference type="PANTHER" id="PTHR11409:SF42">
    <property type="entry name" value="ADENOSINE DEAMINASE-LIKE PROTEIN"/>
    <property type="match status" value="1"/>
</dbReference>
<evidence type="ECO:0000256" key="9">
    <source>
        <dbReference type="SAM" id="MobiDB-lite"/>
    </source>
</evidence>
<keyword evidence="8" id="KW-0175">Coiled coil</keyword>
<dbReference type="InterPro" id="IPR036063">
    <property type="entry name" value="Smr_dom_sf"/>
</dbReference>
<dbReference type="PROSITE" id="PS50828">
    <property type="entry name" value="SMR"/>
    <property type="match status" value="1"/>
</dbReference>
<keyword evidence="6" id="KW-0546">Nucleotide metabolism</keyword>
<dbReference type="InterPro" id="IPR032466">
    <property type="entry name" value="Metal_Hydrolase"/>
</dbReference>
<reference evidence="12" key="1">
    <citation type="journal article" date="2015" name="PLoS Genet.">
        <title>The dynamic genome and transcriptome of the human fungal pathogen Blastomyces and close relative Emmonsia.</title>
        <authorList>
            <person name="Munoz J.F."/>
            <person name="Gauthier G.M."/>
            <person name="Desjardins C.A."/>
            <person name="Gallo J.E."/>
            <person name="Holder J."/>
            <person name="Sullivan T.D."/>
            <person name="Marty A.J."/>
            <person name="Carmen J.C."/>
            <person name="Chen Z."/>
            <person name="Ding L."/>
            <person name="Gujja S."/>
            <person name="Magrini V."/>
            <person name="Misas E."/>
            <person name="Mitreva M."/>
            <person name="Priest M."/>
            <person name="Saif S."/>
            <person name="Whiston E.A."/>
            <person name="Young S."/>
            <person name="Zeng Q."/>
            <person name="Goldman W.E."/>
            <person name="Mardis E.R."/>
            <person name="Taylor J.W."/>
            <person name="McEwen J.G."/>
            <person name="Clay O.K."/>
            <person name="Klein B.S."/>
            <person name="Cuomo C.A."/>
        </authorList>
    </citation>
    <scope>NUCLEOTIDE SEQUENCE [LARGE SCALE GENOMIC DNA]</scope>
    <source>
        <strain evidence="12">ER-3 / ATCC MYA-2586</strain>
    </source>
</reference>
<sequence length="588" mass="67061">MESSKRIDLAFTKALPKIELHAHLTGSISRECLREIWLQKKAKNPDLDVIDPYIAMPPGKVDYTLKTFFQVFTSMIYQLCTDLESIKYSTRSVLNDFENDGVRYLELRTTPRESLENGMTKEKYIETTLDTIYECRSDQMSTYLIISVDRAKSASDAYEAIDLAIKYKSRGVVGVELGGNPMRGDVSIFRQAFSKAKAHGLKLTLHFAETTFSSSPYELNTLLSYEPDRLGHVIHVPEDIRDEIACRKIGLELCLSCNVHGKLIEGGFPDHHFGYWRHRDCPIILSTDDVGFFCSPLSNEYLIAAESFKLDHATVIDMCKKGINTIFAGPGEKERLHNLLTEFKANEMQGRRPKLGPNYLKMSHEMSYLGNRAFNHDHSQDVEAEYDRLRDAARREAAQRGSCFERSRQAYENGDGQLAKELSEQGKAHGRRMEEYNKQASEFIFRENNAPGRVSSDTIDLHGQFVEEAEDILEERIKYAQRHGQTHLHVIVGKGNHSVNNVQKLKPRVEQVFRSLGLQYTTEDNAGRIYVNLMGGPAHLPATQPHHAPPHQQQQQQHDQRPDEIQQVANTVVPRFMRRLEKACCIVM</sequence>
<protein>
    <submittedName>
        <fullName evidence="11">Adenosine deaminase</fullName>
    </submittedName>
</protein>
<evidence type="ECO:0000259" key="10">
    <source>
        <dbReference type="PROSITE" id="PS50828"/>
    </source>
</evidence>
<feature type="domain" description="Smr" evidence="10">
    <location>
        <begin position="459"/>
        <end position="534"/>
    </location>
</feature>
<comment type="cofactor">
    <cofactor evidence="1">
        <name>Zn(2+)</name>
        <dbReference type="ChEBI" id="CHEBI:29105"/>
    </cofactor>
</comment>
<dbReference type="SUPFAM" id="SSF51556">
    <property type="entry name" value="Metallo-dependent hydrolases"/>
    <property type="match status" value="1"/>
</dbReference>
<keyword evidence="12" id="KW-1185">Reference proteome</keyword>
<feature type="compositionally biased region" description="Low complexity" evidence="9">
    <location>
        <begin position="537"/>
        <end position="557"/>
    </location>
</feature>
<dbReference type="SMART" id="SM00463">
    <property type="entry name" value="SMR"/>
    <property type="match status" value="1"/>
</dbReference>
<proteinExistence type="inferred from homology"/>
<dbReference type="InterPro" id="IPR001365">
    <property type="entry name" value="A_deaminase_dom"/>
</dbReference>
<gene>
    <name evidence="11" type="ORF">BDCG_16505</name>
</gene>
<dbReference type="SMART" id="SM01162">
    <property type="entry name" value="DUF1771"/>
    <property type="match status" value="1"/>
</dbReference>
<keyword evidence="5" id="KW-0862">Zinc</keyword>
<feature type="coiled-coil region" evidence="8">
    <location>
        <begin position="379"/>
        <end position="439"/>
    </location>
</feature>
<dbReference type="Gene3D" id="3.30.1370.110">
    <property type="match status" value="1"/>
</dbReference>
<evidence type="ECO:0000256" key="2">
    <source>
        <dbReference type="ARBA" id="ARBA00006676"/>
    </source>
</evidence>
<dbReference type="Pfam" id="PF01713">
    <property type="entry name" value="Smr"/>
    <property type="match status" value="1"/>
</dbReference>
<dbReference type="GeneID" id="69031397"/>
<evidence type="ECO:0000256" key="1">
    <source>
        <dbReference type="ARBA" id="ARBA00001947"/>
    </source>
</evidence>
<dbReference type="Gene3D" id="3.20.20.140">
    <property type="entry name" value="Metal-dependent hydrolases"/>
    <property type="match status" value="1"/>
</dbReference>
<dbReference type="Pfam" id="PF08590">
    <property type="entry name" value="DUF1771"/>
    <property type="match status" value="1"/>
</dbReference>
<dbReference type="EMBL" id="EQ999974">
    <property type="protein sequence ID" value="OAT00193.1"/>
    <property type="molecule type" value="Genomic_DNA"/>
</dbReference>
<feature type="region of interest" description="Disordered" evidence="9">
    <location>
        <begin position="536"/>
        <end position="562"/>
    </location>
</feature>
<dbReference type="SUPFAM" id="SSF160443">
    <property type="entry name" value="SMR domain-like"/>
    <property type="match status" value="1"/>
</dbReference>
<organism evidence="11 12">
    <name type="scientific">Ajellomyces dermatitidis (strain ER-3 / ATCC MYA-2586)</name>
    <name type="common">Blastomyces dermatitidis</name>
    <dbReference type="NCBI Taxonomy" id="559297"/>
    <lineage>
        <taxon>Eukaryota</taxon>
        <taxon>Fungi</taxon>
        <taxon>Dikarya</taxon>
        <taxon>Ascomycota</taxon>
        <taxon>Pezizomycotina</taxon>
        <taxon>Eurotiomycetes</taxon>
        <taxon>Eurotiomycetidae</taxon>
        <taxon>Onygenales</taxon>
        <taxon>Ajellomycetaceae</taxon>
        <taxon>Blastomyces</taxon>
    </lineage>
</organism>
<accession>A0ABX2VSK3</accession>
<name>A0ABX2VSK3_AJEDR</name>
<keyword evidence="4" id="KW-0378">Hydrolase</keyword>
<evidence type="ECO:0000256" key="5">
    <source>
        <dbReference type="ARBA" id="ARBA00022833"/>
    </source>
</evidence>
<dbReference type="PANTHER" id="PTHR11409">
    <property type="entry name" value="ADENOSINE DEAMINASE"/>
    <property type="match status" value="1"/>
</dbReference>
<dbReference type="InterPro" id="IPR006330">
    <property type="entry name" value="Ado/ade_deaminase"/>
</dbReference>
<dbReference type="Proteomes" id="UP000002039">
    <property type="component" value="Unassembled WGS sequence"/>
</dbReference>
<comment type="catalytic activity">
    <reaction evidence="7">
        <text>N(6)-methyl-AMP + H2O + H(+) = IMP + methylamine</text>
        <dbReference type="Rhea" id="RHEA:16001"/>
        <dbReference type="ChEBI" id="CHEBI:15377"/>
        <dbReference type="ChEBI" id="CHEBI:15378"/>
        <dbReference type="ChEBI" id="CHEBI:58053"/>
        <dbReference type="ChEBI" id="CHEBI:59338"/>
        <dbReference type="ChEBI" id="CHEBI:144842"/>
    </reaction>
    <physiologicalReaction direction="left-to-right" evidence="7">
        <dbReference type="Rhea" id="RHEA:16002"/>
    </physiologicalReaction>
</comment>
<dbReference type="Pfam" id="PF00962">
    <property type="entry name" value="A_deaminase"/>
    <property type="match status" value="1"/>
</dbReference>
<evidence type="ECO:0000313" key="12">
    <source>
        <dbReference type="Proteomes" id="UP000002039"/>
    </source>
</evidence>
<keyword evidence="3" id="KW-0479">Metal-binding</keyword>
<evidence type="ECO:0000256" key="7">
    <source>
        <dbReference type="ARBA" id="ARBA00048787"/>
    </source>
</evidence>
<evidence type="ECO:0000256" key="3">
    <source>
        <dbReference type="ARBA" id="ARBA00022723"/>
    </source>
</evidence>
<dbReference type="InterPro" id="IPR013899">
    <property type="entry name" value="DUF1771"/>
</dbReference>
<evidence type="ECO:0000256" key="6">
    <source>
        <dbReference type="ARBA" id="ARBA00023080"/>
    </source>
</evidence>